<accession>A0AAV1KWP6</accession>
<sequence length="114" mass="12346">MSIDLSIQSNLATVSHSGIARVAVARFLHPLLHFAEIESCSGHDAVAARSQEVGGVSPPVLGKHVKPLLLRLISLRPCITVPSDYESEAIESARVLTLGHYDPVLRRWLVSVDT</sequence>
<dbReference type="Proteomes" id="UP001314205">
    <property type="component" value="Unassembled WGS sequence"/>
</dbReference>
<evidence type="ECO:0000313" key="2">
    <source>
        <dbReference type="Proteomes" id="UP001314205"/>
    </source>
</evidence>
<organism evidence="1 2">
    <name type="scientific">Parnassius mnemosyne</name>
    <name type="common">clouded apollo</name>
    <dbReference type="NCBI Taxonomy" id="213953"/>
    <lineage>
        <taxon>Eukaryota</taxon>
        <taxon>Metazoa</taxon>
        <taxon>Ecdysozoa</taxon>
        <taxon>Arthropoda</taxon>
        <taxon>Hexapoda</taxon>
        <taxon>Insecta</taxon>
        <taxon>Pterygota</taxon>
        <taxon>Neoptera</taxon>
        <taxon>Endopterygota</taxon>
        <taxon>Lepidoptera</taxon>
        <taxon>Glossata</taxon>
        <taxon>Ditrysia</taxon>
        <taxon>Papilionoidea</taxon>
        <taxon>Papilionidae</taxon>
        <taxon>Parnassiinae</taxon>
        <taxon>Parnassini</taxon>
        <taxon>Parnassius</taxon>
        <taxon>Driopa</taxon>
    </lineage>
</organism>
<name>A0AAV1KWP6_9NEOP</name>
<protein>
    <submittedName>
        <fullName evidence="1">Uncharacterized protein</fullName>
    </submittedName>
</protein>
<gene>
    <name evidence="1" type="ORF">PARMNEM_LOCUS8265</name>
</gene>
<proteinExistence type="predicted"/>
<dbReference type="EMBL" id="CAVLGL010000082">
    <property type="protein sequence ID" value="CAK1587438.1"/>
    <property type="molecule type" value="Genomic_DNA"/>
</dbReference>
<evidence type="ECO:0000313" key="1">
    <source>
        <dbReference type="EMBL" id="CAK1587438.1"/>
    </source>
</evidence>
<comment type="caution">
    <text evidence="1">The sequence shown here is derived from an EMBL/GenBank/DDBJ whole genome shotgun (WGS) entry which is preliminary data.</text>
</comment>
<keyword evidence="2" id="KW-1185">Reference proteome</keyword>
<reference evidence="1 2" key="1">
    <citation type="submission" date="2023-11" db="EMBL/GenBank/DDBJ databases">
        <authorList>
            <person name="Hedman E."/>
            <person name="Englund M."/>
            <person name="Stromberg M."/>
            <person name="Nyberg Akerstrom W."/>
            <person name="Nylinder S."/>
            <person name="Jareborg N."/>
            <person name="Kallberg Y."/>
            <person name="Kronander E."/>
        </authorList>
    </citation>
    <scope>NUCLEOTIDE SEQUENCE [LARGE SCALE GENOMIC DNA]</scope>
</reference>
<dbReference type="AlphaFoldDB" id="A0AAV1KWP6"/>